<keyword evidence="3" id="KW-1185">Reference proteome</keyword>
<dbReference type="Proteomes" id="UP000782241">
    <property type="component" value="Unassembled WGS sequence"/>
</dbReference>
<evidence type="ECO:0000313" key="3">
    <source>
        <dbReference type="Proteomes" id="UP000782241"/>
    </source>
</evidence>
<sequence length="328" mass="36474">MTSPIQLQTVALVVKSSPTSAIMGWISSVLGTDKSADPLAKLDPSLRDFLEKESPLKYPTNQSKSTPSAAQQPGQDDAAVTATQPQKSAVPSASLYQDGRYAHLWKSYQPLAEIEAETATDHDKLMSVLEAYKERKEAIGKAALENCAESQEEWVNCMKHGSWEDQMQMCRHQVRRFERCYMMQSRFLRALGHGSVVGRSPAVEEDIQMHADSLYQRMLKHEDAVEKAKAEGLPAPVFQTTLPKAKAGAVLPTEELQQQWKEQLDKLPAEERLVEEAALRADLQAKAEVAGNVQKIWDTQAEQRKQRQAEGNSTFGDYVASLFGRSGK</sequence>
<dbReference type="EMBL" id="JAGPUO010000003">
    <property type="protein sequence ID" value="KAG5663650.1"/>
    <property type="molecule type" value="Genomic_DNA"/>
</dbReference>
<comment type="caution">
    <text evidence="2">The sequence shown here is derived from an EMBL/GenBank/DDBJ whole genome shotgun (WGS) entry which is preliminary data.</text>
</comment>
<feature type="compositionally biased region" description="Polar residues" evidence="1">
    <location>
        <begin position="59"/>
        <end position="74"/>
    </location>
</feature>
<reference evidence="2" key="1">
    <citation type="submission" date="2021-04" db="EMBL/GenBank/DDBJ databases">
        <title>Draft genome of Fusarium avenaceum strain F156N33, isolated from an atmospheric sample in Virginia.</title>
        <authorList>
            <person name="Yang S."/>
            <person name="Vinatzer B.A."/>
            <person name="Coleman J."/>
        </authorList>
    </citation>
    <scope>NUCLEOTIDE SEQUENCE</scope>
    <source>
        <strain evidence="2">F156N33</strain>
    </source>
</reference>
<proteinExistence type="predicted"/>
<evidence type="ECO:0008006" key="4">
    <source>
        <dbReference type="Google" id="ProtNLM"/>
    </source>
</evidence>
<name>A0A9P7H8Y0_9HYPO</name>
<evidence type="ECO:0000256" key="1">
    <source>
        <dbReference type="SAM" id="MobiDB-lite"/>
    </source>
</evidence>
<dbReference type="AlphaFoldDB" id="A0A9P7H8Y0"/>
<organism evidence="2 3">
    <name type="scientific">Fusarium avenaceum</name>
    <dbReference type="NCBI Taxonomy" id="40199"/>
    <lineage>
        <taxon>Eukaryota</taxon>
        <taxon>Fungi</taxon>
        <taxon>Dikarya</taxon>
        <taxon>Ascomycota</taxon>
        <taxon>Pezizomycotina</taxon>
        <taxon>Sordariomycetes</taxon>
        <taxon>Hypocreomycetidae</taxon>
        <taxon>Hypocreales</taxon>
        <taxon>Nectriaceae</taxon>
        <taxon>Fusarium</taxon>
        <taxon>Fusarium tricinctum species complex</taxon>
    </lineage>
</organism>
<accession>A0A9P7H8Y0</accession>
<gene>
    <name evidence="2" type="ORF">KAF25_006235</name>
</gene>
<feature type="compositionally biased region" description="Polar residues" evidence="1">
    <location>
        <begin position="81"/>
        <end position="91"/>
    </location>
</feature>
<evidence type="ECO:0000313" key="2">
    <source>
        <dbReference type="EMBL" id="KAG5663650.1"/>
    </source>
</evidence>
<feature type="region of interest" description="Disordered" evidence="1">
    <location>
        <begin position="54"/>
        <end position="91"/>
    </location>
</feature>
<protein>
    <recommendedName>
        <fullName evidence="4">Autophagy-related protein 6</fullName>
    </recommendedName>
</protein>